<evidence type="ECO:0000313" key="3">
    <source>
        <dbReference type="Proteomes" id="UP001610444"/>
    </source>
</evidence>
<evidence type="ECO:0000256" key="1">
    <source>
        <dbReference type="SAM" id="MobiDB-lite"/>
    </source>
</evidence>
<keyword evidence="3" id="KW-1185">Reference proteome</keyword>
<protein>
    <submittedName>
        <fullName evidence="2">Uncharacterized protein</fullName>
    </submittedName>
</protein>
<dbReference type="Proteomes" id="UP001610444">
    <property type="component" value="Unassembled WGS sequence"/>
</dbReference>
<sequence>MSKELAASTREMNTHPNIGTRENSQRTRGHSDEFVVTQPDSGLWILQRARPSQRPLPPKRLVRTITGDVCLTARTRNVENSSHSVGHWQTSYRINVNAGMSSYSPGSLLRPGRAFVSLGFRECRLSIFRVEPEYDGSTRLCHSEPPAVLEAYQPSPVRFRIALNGKDGETSHAVQGVGPWCVMWIVSIRGSSRPVGRTGCMGIDPEGTPGSVRTSIGN</sequence>
<proteinExistence type="predicted"/>
<gene>
    <name evidence="2" type="ORF">BJX68DRAFT_208108</name>
</gene>
<comment type="caution">
    <text evidence="2">The sequence shown here is derived from an EMBL/GenBank/DDBJ whole genome shotgun (WGS) entry which is preliminary data.</text>
</comment>
<dbReference type="GeneID" id="98152851"/>
<organism evidence="2 3">
    <name type="scientific">Aspergillus pseudodeflectus</name>
    <dbReference type="NCBI Taxonomy" id="176178"/>
    <lineage>
        <taxon>Eukaryota</taxon>
        <taxon>Fungi</taxon>
        <taxon>Dikarya</taxon>
        <taxon>Ascomycota</taxon>
        <taxon>Pezizomycotina</taxon>
        <taxon>Eurotiomycetes</taxon>
        <taxon>Eurotiomycetidae</taxon>
        <taxon>Eurotiales</taxon>
        <taxon>Aspergillaceae</taxon>
        <taxon>Aspergillus</taxon>
        <taxon>Aspergillus subgen. Nidulantes</taxon>
    </lineage>
</organism>
<name>A0ABR4KVR6_9EURO</name>
<accession>A0ABR4KVR6</accession>
<feature type="compositionally biased region" description="Polar residues" evidence="1">
    <location>
        <begin position="10"/>
        <end position="22"/>
    </location>
</feature>
<evidence type="ECO:0000313" key="2">
    <source>
        <dbReference type="EMBL" id="KAL2856381.1"/>
    </source>
</evidence>
<reference evidence="2 3" key="1">
    <citation type="submission" date="2024-07" db="EMBL/GenBank/DDBJ databases">
        <title>Section-level genome sequencing and comparative genomics of Aspergillus sections Usti and Cavernicolus.</title>
        <authorList>
            <consortium name="Lawrence Berkeley National Laboratory"/>
            <person name="Nybo J.L."/>
            <person name="Vesth T.C."/>
            <person name="Theobald S."/>
            <person name="Frisvad J.C."/>
            <person name="Larsen T.O."/>
            <person name="Kjaerboelling I."/>
            <person name="Rothschild-Mancinelli K."/>
            <person name="Lyhne E.K."/>
            <person name="Kogle M.E."/>
            <person name="Barry K."/>
            <person name="Clum A."/>
            <person name="Na H."/>
            <person name="Ledsgaard L."/>
            <person name="Lin J."/>
            <person name="Lipzen A."/>
            <person name="Kuo A."/>
            <person name="Riley R."/>
            <person name="Mondo S."/>
            <person name="LaButti K."/>
            <person name="Haridas S."/>
            <person name="Pangalinan J."/>
            <person name="Salamov A.A."/>
            <person name="Simmons B.A."/>
            <person name="Magnuson J.K."/>
            <person name="Chen J."/>
            <person name="Drula E."/>
            <person name="Henrissat B."/>
            <person name="Wiebenga A."/>
            <person name="Lubbers R.J."/>
            <person name="Gomes A.C."/>
            <person name="Macurrencykelacurrency M.R."/>
            <person name="Stajich J."/>
            <person name="Grigoriev I.V."/>
            <person name="Mortensen U.H."/>
            <person name="De vries R.P."/>
            <person name="Baker S.E."/>
            <person name="Andersen M.R."/>
        </authorList>
    </citation>
    <scope>NUCLEOTIDE SEQUENCE [LARGE SCALE GENOMIC DNA]</scope>
    <source>
        <strain evidence="2 3">CBS 756.74</strain>
    </source>
</reference>
<dbReference type="EMBL" id="JBFXLR010000008">
    <property type="protein sequence ID" value="KAL2856381.1"/>
    <property type="molecule type" value="Genomic_DNA"/>
</dbReference>
<dbReference type="RefSeq" id="XP_070902539.1">
    <property type="nucleotide sequence ID" value="XM_071037687.1"/>
</dbReference>
<feature type="region of interest" description="Disordered" evidence="1">
    <location>
        <begin position="1"/>
        <end position="30"/>
    </location>
</feature>